<organism evidence="2 3">
    <name type="scientific">Sphingomonas chungangi</name>
    <dbReference type="NCBI Taxonomy" id="2683589"/>
    <lineage>
        <taxon>Bacteria</taxon>
        <taxon>Pseudomonadati</taxon>
        <taxon>Pseudomonadota</taxon>
        <taxon>Alphaproteobacteria</taxon>
        <taxon>Sphingomonadales</taxon>
        <taxon>Sphingomonadaceae</taxon>
        <taxon>Sphingomonas</taxon>
    </lineage>
</organism>
<dbReference type="EMBL" id="JACEIB010000003">
    <property type="protein sequence ID" value="MBA2933306.1"/>
    <property type="molecule type" value="Genomic_DNA"/>
</dbReference>
<evidence type="ECO:0000313" key="2">
    <source>
        <dbReference type="EMBL" id="MBA2933306.1"/>
    </source>
</evidence>
<dbReference type="PROSITE" id="PS51257">
    <property type="entry name" value="PROKAR_LIPOPROTEIN"/>
    <property type="match status" value="1"/>
</dbReference>
<sequence length="217" mass="23549">MTLSPARLLALFLCAGLAACAHNQAPCPPVAPGSAGADGLPDWHDVITDPDHVRLRDWRKAFVAGLDQARQGGHGAEIDAEGRLLDPDAGTDGATLPVGHYRCRTIKVGAKDTARTSYIAYPAHHCQVRPSDKLTRLVELDGLQKPSGRLYPDGPSRTVFLGTMILGDEQKPIAYGRDADRDMVGAVQRIGDKQWRMLIPDPAWESKIDVMELVPEN</sequence>
<keyword evidence="3" id="KW-1185">Reference proteome</keyword>
<gene>
    <name evidence="2" type="ORF">HZF05_04280</name>
</gene>
<dbReference type="InterPro" id="IPR032609">
    <property type="entry name" value="DUF4893"/>
</dbReference>
<comment type="caution">
    <text evidence="2">The sequence shown here is derived from an EMBL/GenBank/DDBJ whole genome shotgun (WGS) entry which is preliminary data.</text>
</comment>
<evidence type="ECO:0000256" key="1">
    <source>
        <dbReference type="SAM" id="SignalP"/>
    </source>
</evidence>
<evidence type="ECO:0000313" key="3">
    <source>
        <dbReference type="Proteomes" id="UP000570166"/>
    </source>
</evidence>
<reference evidence="2 3" key="1">
    <citation type="submission" date="2020-07" db="EMBL/GenBank/DDBJ databases">
        <authorList>
            <person name="Sun Q."/>
        </authorList>
    </citation>
    <scope>NUCLEOTIDE SEQUENCE [LARGE SCALE GENOMIC DNA]</scope>
    <source>
        <strain evidence="2 3">CGMCC 1.13654</strain>
    </source>
</reference>
<feature type="signal peptide" evidence="1">
    <location>
        <begin position="1"/>
        <end position="21"/>
    </location>
</feature>
<proteinExistence type="predicted"/>
<dbReference type="Proteomes" id="UP000570166">
    <property type="component" value="Unassembled WGS sequence"/>
</dbReference>
<keyword evidence="1" id="KW-0732">Signal</keyword>
<dbReference type="RefSeq" id="WP_160363166.1">
    <property type="nucleotide sequence ID" value="NZ_JACEIB010000003.1"/>
</dbReference>
<accession>A0A838L531</accession>
<name>A0A838L531_9SPHN</name>
<feature type="chain" id="PRO_5032289472" evidence="1">
    <location>
        <begin position="22"/>
        <end position="217"/>
    </location>
</feature>
<dbReference type="Pfam" id="PF16233">
    <property type="entry name" value="DUF4893"/>
    <property type="match status" value="1"/>
</dbReference>
<dbReference type="AlphaFoldDB" id="A0A838L531"/>
<protein>
    <submittedName>
        <fullName evidence="2">DUF4893 domain-containing protein</fullName>
    </submittedName>
</protein>